<protein>
    <submittedName>
        <fullName evidence="3">Glycosyltransferase involved in cell wall biosynthesis</fullName>
    </submittedName>
</protein>
<keyword evidence="1 3" id="KW-0808">Transferase</keyword>
<feature type="domain" description="Glycosyl transferase family 1" evidence="2">
    <location>
        <begin position="192"/>
        <end position="334"/>
    </location>
</feature>
<dbReference type="Proteomes" id="UP000543579">
    <property type="component" value="Unassembled WGS sequence"/>
</dbReference>
<dbReference type="GO" id="GO:0016757">
    <property type="term" value="F:glycosyltransferase activity"/>
    <property type="evidence" value="ECO:0007669"/>
    <property type="project" value="InterPro"/>
</dbReference>
<organism evidence="3 4">
    <name type="scientific">Microbacterium proteolyticum</name>
    <dbReference type="NCBI Taxonomy" id="1572644"/>
    <lineage>
        <taxon>Bacteria</taxon>
        <taxon>Bacillati</taxon>
        <taxon>Actinomycetota</taxon>
        <taxon>Actinomycetes</taxon>
        <taxon>Micrococcales</taxon>
        <taxon>Microbacteriaceae</taxon>
        <taxon>Microbacterium</taxon>
    </lineage>
</organism>
<dbReference type="InterPro" id="IPR001296">
    <property type="entry name" value="Glyco_trans_1"/>
</dbReference>
<evidence type="ECO:0000313" key="3">
    <source>
        <dbReference type="EMBL" id="MBB3157386.1"/>
    </source>
</evidence>
<dbReference type="PANTHER" id="PTHR46401">
    <property type="entry name" value="GLYCOSYLTRANSFERASE WBBK-RELATED"/>
    <property type="match status" value="1"/>
</dbReference>
<accession>A0A7W5CGR6</accession>
<comment type="caution">
    <text evidence="3">The sequence shown here is derived from an EMBL/GenBank/DDBJ whole genome shotgun (WGS) entry which is preliminary data.</text>
</comment>
<dbReference type="GO" id="GO:0009103">
    <property type="term" value="P:lipopolysaccharide biosynthetic process"/>
    <property type="evidence" value="ECO:0007669"/>
    <property type="project" value="TreeGrafter"/>
</dbReference>
<evidence type="ECO:0000259" key="2">
    <source>
        <dbReference type="Pfam" id="PF00534"/>
    </source>
</evidence>
<dbReference type="EMBL" id="JACHXY010000001">
    <property type="protein sequence ID" value="MBB3157386.1"/>
    <property type="molecule type" value="Genomic_DNA"/>
</dbReference>
<dbReference type="RefSeq" id="WP_183418808.1">
    <property type="nucleotide sequence ID" value="NZ_JACHXY010000001.1"/>
</dbReference>
<evidence type="ECO:0000256" key="1">
    <source>
        <dbReference type="ARBA" id="ARBA00022679"/>
    </source>
</evidence>
<gene>
    <name evidence="3" type="ORF">FHS07_001070</name>
</gene>
<dbReference type="Gene3D" id="3.40.50.2000">
    <property type="entry name" value="Glycogen Phosphorylase B"/>
    <property type="match status" value="2"/>
</dbReference>
<dbReference type="Pfam" id="PF00534">
    <property type="entry name" value="Glycos_transf_1"/>
    <property type="match status" value="1"/>
</dbReference>
<reference evidence="3 4" key="1">
    <citation type="submission" date="2020-08" db="EMBL/GenBank/DDBJ databases">
        <title>Genomic Encyclopedia of Type Strains, Phase III (KMG-III): the genomes of soil and plant-associated and newly described type strains.</title>
        <authorList>
            <person name="Whitman W."/>
        </authorList>
    </citation>
    <scope>NUCLEOTIDE SEQUENCE [LARGE SCALE GENOMIC DNA]</scope>
    <source>
        <strain evidence="3 4">CECT 8356</strain>
    </source>
</reference>
<evidence type="ECO:0000313" key="4">
    <source>
        <dbReference type="Proteomes" id="UP000543579"/>
    </source>
</evidence>
<name>A0A7W5CGR6_9MICO</name>
<sequence length="365" mass="39593">MPDDKSPGRSLKVLFDGSWWIDGPLANREVQREFILAWLREFPDDSAIISVPNSDVATVQREVGHSARVIGTGIRPHGVGVILGLALRAARLRPDVTIAHNFTPLYGRSAVFVHDFLFRTDPQWFTRAERAYFSLMPATIRRADVVLTSTASEAERITRTSAATTATAVGLGLNRSFENATPRRPTDLGDVDGFLLTVGRLNARKNLATTIRAARESGVATPTFPLLVVGEKSGLGASLPDSVEAALADGSVRLMGRIDVEELRWLYENAALFLFLTLDEGFGMPTLEALATGAPLLASDIPVFREILGDRATFVDPRDVAAVTAALSTLMAAPRPPVDASAVLEHYTWENAVHRMRAAILEGAR</sequence>
<proteinExistence type="predicted"/>
<dbReference type="AlphaFoldDB" id="A0A7W5CGR6"/>
<dbReference type="SUPFAM" id="SSF53756">
    <property type="entry name" value="UDP-Glycosyltransferase/glycogen phosphorylase"/>
    <property type="match status" value="1"/>
</dbReference>
<dbReference type="CDD" id="cd03809">
    <property type="entry name" value="GT4_MtfB-like"/>
    <property type="match status" value="1"/>
</dbReference>
<dbReference type="PANTHER" id="PTHR46401:SF2">
    <property type="entry name" value="GLYCOSYLTRANSFERASE WBBK-RELATED"/>
    <property type="match status" value="1"/>
</dbReference>